<organism evidence="2 3">
    <name type="scientific">Fructilactobacillus florum DSM 22689 = JCM 16035</name>
    <dbReference type="NCBI Taxonomy" id="1423745"/>
    <lineage>
        <taxon>Bacteria</taxon>
        <taxon>Bacillati</taxon>
        <taxon>Bacillota</taxon>
        <taxon>Bacilli</taxon>
        <taxon>Lactobacillales</taxon>
        <taxon>Lactobacillaceae</taxon>
        <taxon>Fructilactobacillus</taxon>
    </lineage>
</organism>
<gene>
    <name evidence="2" type="ORF">FC87_GL001058</name>
</gene>
<keyword evidence="1" id="KW-1133">Transmembrane helix</keyword>
<proteinExistence type="predicted"/>
<reference evidence="2 3" key="1">
    <citation type="journal article" date="2015" name="Genome Announc.">
        <title>Expanding the biotechnology potential of lactobacilli through comparative genomics of 213 strains and associated genera.</title>
        <authorList>
            <person name="Sun Z."/>
            <person name="Harris H.M."/>
            <person name="McCann A."/>
            <person name="Guo C."/>
            <person name="Argimon S."/>
            <person name="Zhang W."/>
            <person name="Yang X."/>
            <person name="Jeffery I.B."/>
            <person name="Cooney J.C."/>
            <person name="Kagawa T.F."/>
            <person name="Liu W."/>
            <person name="Song Y."/>
            <person name="Salvetti E."/>
            <person name="Wrobel A."/>
            <person name="Rasinkangas P."/>
            <person name="Parkhill J."/>
            <person name="Rea M.C."/>
            <person name="O'Sullivan O."/>
            <person name="Ritari J."/>
            <person name="Douillard F.P."/>
            <person name="Paul Ross R."/>
            <person name="Yang R."/>
            <person name="Briner A.E."/>
            <person name="Felis G.E."/>
            <person name="de Vos W.M."/>
            <person name="Barrangou R."/>
            <person name="Klaenhammer T.R."/>
            <person name="Caufield P.W."/>
            <person name="Cui Y."/>
            <person name="Zhang H."/>
            <person name="O'Toole P.W."/>
        </authorList>
    </citation>
    <scope>NUCLEOTIDE SEQUENCE [LARGE SCALE GENOMIC DNA]</scope>
    <source>
        <strain evidence="2 3">DSM 22689</strain>
    </source>
</reference>
<comment type="caution">
    <text evidence="2">The sequence shown here is derived from an EMBL/GenBank/DDBJ whole genome shotgun (WGS) entry which is preliminary data.</text>
</comment>
<accession>A0A0R2CSY5</accession>
<sequence>MGTSAVLAKLIIMVSVAIITASGALAWSIWHENQLFSLRSGLLFGLDLILLGILIVLL</sequence>
<dbReference type="RefSeq" id="WP_155830453.1">
    <property type="nucleotide sequence ID" value="NZ_AYZI01000006.1"/>
</dbReference>
<feature type="transmembrane region" description="Helical" evidence="1">
    <location>
        <begin position="7"/>
        <end position="30"/>
    </location>
</feature>
<evidence type="ECO:0000313" key="3">
    <source>
        <dbReference type="Proteomes" id="UP000051586"/>
    </source>
</evidence>
<feature type="transmembrane region" description="Helical" evidence="1">
    <location>
        <begin position="36"/>
        <end position="57"/>
    </location>
</feature>
<evidence type="ECO:0000256" key="1">
    <source>
        <dbReference type="SAM" id="Phobius"/>
    </source>
</evidence>
<dbReference type="Proteomes" id="UP000051586">
    <property type="component" value="Unassembled WGS sequence"/>
</dbReference>
<dbReference type="EMBL" id="AYZI01000006">
    <property type="protein sequence ID" value="KRM91337.1"/>
    <property type="molecule type" value="Genomic_DNA"/>
</dbReference>
<dbReference type="STRING" id="1423745.GCA_001311215_01982"/>
<dbReference type="PATRIC" id="fig|1423745.4.peg.1121"/>
<name>A0A0R2CSY5_9LACO</name>
<keyword evidence="1" id="KW-0812">Transmembrane</keyword>
<protein>
    <submittedName>
        <fullName evidence="2">Uncharacterized protein</fullName>
    </submittedName>
</protein>
<keyword evidence="1" id="KW-0472">Membrane</keyword>
<evidence type="ECO:0000313" key="2">
    <source>
        <dbReference type="EMBL" id="KRM91337.1"/>
    </source>
</evidence>
<dbReference type="AlphaFoldDB" id="A0A0R2CSY5"/>